<evidence type="ECO:0000256" key="3">
    <source>
        <dbReference type="ARBA" id="ARBA00023002"/>
    </source>
</evidence>
<dbReference type="CDD" id="cd05323">
    <property type="entry name" value="ADH_SDR_c_like"/>
    <property type="match status" value="1"/>
</dbReference>
<protein>
    <submittedName>
        <fullName evidence="5">NAD(P)-binding protein</fullName>
    </submittedName>
</protein>
<keyword evidence="6" id="KW-1185">Reference proteome</keyword>
<dbReference type="Proteomes" id="UP000250140">
    <property type="component" value="Unassembled WGS sequence"/>
</dbReference>
<evidence type="ECO:0000256" key="2">
    <source>
        <dbReference type="ARBA" id="ARBA00022857"/>
    </source>
</evidence>
<dbReference type="PROSITE" id="PS00061">
    <property type="entry name" value="ADH_SHORT"/>
    <property type="match status" value="1"/>
</dbReference>
<dbReference type="PRINTS" id="PR00081">
    <property type="entry name" value="GDHRDH"/>
</dbReference>
<dbReference type="PANTHER" id="PTHR43180:SF33">
    <property type="entry name" value="15-HYDROXYPROSTAGLANDIN DEHYDROGENASE [NAD(+)]-LIKE"/>
    <property type="match status" value="1"/>
</dbReference>
<gene>
    <name evidence="5" type="ORF">AOQ84DRAFT_47508</name>
</gene>
<dbReference type="Pfam" id="PF00106">
    <property type="entry name" value="adh_short"/>
    <property type="match status" value="1"/>
</dbReference>
<dbReference type="EMBL" id="KV749717">
    <property type="protein sequence ID" value="OCL08104.1"/>
    <property type="molecule type" value="Genomic_DNA"/>
</dbReference>
<dbReference type="SUPFAM" id="SSF51735">
    <property type="entry name" value="NAD(P)-binding Rossmann-fold domains"/>
    <property type="match status" value="1"/>
</dbReference>
<reference evidence="5 6" key="1">
    <citation type="journal article" date="2016" name="Nat. Commun.">
        <title>Ectomycorrhizal ecology is imprinted in the genome of the dominant symbiotic fungus Cenococcum geophilum.</title>
        <authorList>
            <consortium name="DOE Joint Genome Institute"/>
            <person name="Peter M."/>
            <person name="Kohler A."/>
            <person name="Ohm R.A."/>
            <person name="Kuo A."/>
            <person name="Krutzmann J."/>
            <person name="Morin E."/>
            <person name="Arend M."/>
            <person name="Barry K.W."/>
            <person name="Binder M."/>
            <person name="Choi C."/>
            <person name="Clum A."/>
            <person name="Copeland A."/>
            <person name="Grisel N."/>
            <person name="Haridas S."/>
            <person name="Kipfer T."/>
            <person name="LaButti K."/>
            <person name="Lindquist E."/>
            <person name="Lipzen A."/>
            <person name="Maire R."/>
            <person name="Meier B."/>
            <person name="Mihaltcheva S."/>
            <person name="Molinier V."/>
            <person name="Murat C."/>
            <person name="Poggeler S."/>
            <person name="Quandt C.A."/>
            <person name="Sperisen C."/>
            <person name="Tritt A."/>
            <person name="Tisserant E."/>
            <person name="Crous P.W."/>
            <person name="Henrissat B."/>
            <person name="Nehls U."/>
            <person name="Egli S."/>
            <person name="Spatafora J.W."/>
            <person name="Grigoriev I.V."/>
            <person name="Martin F.M."/>
        </authorList>
    </citation>
    <scope>NUCLEOTIDE SEQUENCE [LARGE SCALE GENOMIC DNA]</scope>
    <source>
        <strain evidence="5 6">CBS 207.34</strain>
    </source>
</reference>
<evidence type="ECO:0000313" key="5">
    <source>
        <dbReference type="EMBL" id="OCL08104.1"/>
    </source>
</evidence>
<keyword evidence="2" id="KW-0521">NADP</keyword>
<dbReference type="GO" id="GO:0016491">
    <property type="term" value="F:oxidoreductase activity"/>
    <property type="evidence" value="ECO:0007669"/>
    <property type="project" value="UniProtKB-KW"/>
</dbReference>
<evidence type="ECO:0000256" key="1">
    <source>
        <dbReference type="ARBA" id="ARBA00006484"/>
    </source>
</evidence>
<accession>A0A8E2JT11</accession>
<dbReference type="InterPro" id="IPR002347">
    <property type="entry name" value="SDR_fam"/>
</dbReference>
<dbReference type="InterPro" id="IPR036291">
    <property type="entry name" value="NAD(P)-bd_dom_sf"/>
</dbReference>
<evidence type="ECO:0000256" key="4">
    <source>
        <dbReference type="RuleBase" id="RU000363"/>
    </source>
</evidence>
<proteinExistence type="inferred from homology"/>
<dbReference type="PANTHER" id="PTHR43180">
    <property type="entry name" value="3-OXOACYL-(ACYL-CARRIER-PROTEIN) REDUCTASE (AFU_ORTHOLOGUE AFUA_6G11210)"/>
    <property type="match status" value="1"/>
</dbReference>
<name>A0A8E2JT11_9PEZI</name>
<keyword evidence="3" id="KW-0560">Oxidoreductase</keyword>
<dbReference type="InterPro" id="IPR020904">
    <property type="entry name" value="Sc_DH/Rdtase_CS"/>
</dbReference>
<dbReference type="Gene3D" id="3.40.50.720">
    <property type="entry name" value="NAD(P)-binding Rossmann-like Domain"/>
    <property type="match status" value="1"/>
</dbReference>
<comment type="similarity">
    <text evidence="1 4">Belongs to the short-chain dehydrogenases/reductases (SDR) family.</text>
</comment>
<dbReference type="OrthoDB" id="5371740at2759"/>
<evidence type="ECO:0000313" key="6">
    <source>
        <dbReference type="Proteomes" id="UP000250140"/>
    </source>
</evidence>
<dbReference type="PRINTS" id="PR00080">
    <property type="entry name" value="SDRFAMILY"/>
</dbReference>
<dbReference type="AlphaFoldDB" id="A0A8E2JT11"/>
<organism evidence="5 6">
    <name type="scientific">Glonium stellatum</name>
    <dbReference type="NCBI Taxonomy" id="574774"/>
    <lineage>
        <taxon>Eukaryota</taxon>
        <taxon>Fungi</taxon>
        <taxon>Dikarya</taxon>
        <taxon>Ascomycota</taxon>
        <taxon>Pezizomycotina</taxon>
        <taxon>Dothideomycetes</taxon>
        <taxon>Pleosporomycetidae</taxon>
        <taxon>Gloniales</taxon>
        <taxon>Gloniaceae</taxon>
        <taxon>Glonium</taxon>
    </lineage>
</organism>
<sequence length="282" mass="30493">MSSPVALITGASSGIGLALTQHLLRKDYHVVMADINPPPASAQLPTARTLFVKTDVSSWDAQASLFSQAFSWHKRLDFAALNAGIDDRDDIFNSVSHSASRPPQKPNMATFDVNLYGVYYGTKLFAHYAALNPIPGGKIVITASAAGLYALPAVPQYSAAKHALVGLTRSLAPGAAAHNITVNCICPAMVPTGLAPPGLMEKFPKEHITPMSTILRAFDELMDENANKNGECVEAAVQDLFYRTPPEPMGESQKWMEKGAAEFWTETYRQRNMGFVNANSKP</sequence>